<dbReference type="Gene3D" id="2.10.109.10">
    <property type="entry name" value="Umud Fragment, subunit A"/>
    <property type="match status" value="1"/>
</dbReference>
<dbReference type="SUPFAM" id="SSF51306">
    <property type="entry name" value="LexA/Signal peptidase"/>
    <property type="match status" value="1"/>
</dbReference>
<accession>A0A090X6J8</accession>
<dbReference type="InterPro" id="IPR019533">
    <property type="entry name" value="Peptidase_S26"/>
</dbReference>
<dbReference type="EC" id="3.4.21.89" evidence="3"/>
<organism evidence="3 4">
    <name type="scientific">Algibacter lectus</name>
    <dbReference type="NCBI Taxonomy" id="221126"/>
    <lineage>
        <taxon>Bacteria</taxon>
        <taxon>Pseudomonadati</taxon>
        <taxon>Bacteroidota</taxon>
        <taxon>Flavobacteriia</taxon>
        <taxon>Flavobacteriales</taxon>
        <taxon>Flavobacteriaceae</taxon>
        <taxon>Algibacter</taxon>
    </lineage>
</organism>
<proteinExistence type="predicted"/>
<feature type="transmembrane region" description="Helical" evidence="1">
    <location>
        <begin position="12"/>
        <end position="34"/>
    </location>
</feature>
<evidence type="ECO:0000313" key="3">
    <source>
        <dbReference type="EMBL" id="GAL81407.1"/>
    </source>
</evidence>
<dbReference type="InterPro" id="IPR036286">
    <property type="entry name" value="LexA/Signal_pep-like_sf"/>
</dbReference>
<name>A0A090X6J8_9FLAO</name>
<dbReference type="AlphaFoldDB" id="A0A090X6J8"/>
<protein>
    <submittedName>
        <fullName evidence="3">Signal peptidase I</fullName>
        <ecNumber evidence="3">3.4.21.89</ecNumber>
    </submittedName>
</protein>
<keyword evidence="1" id="KW-0812">Transmembrane</keyword>
<keyword evidence="1" id="KW-0472">Membrane</keyword>
<dbReference type="EMBL" id="BBNU01000016">
    <property type="protein sequence ID" value="GAL81407.1"/>
    <property type="molecule type" value="Genomic_DNA"/>
</dbReference>
<evidence type="ECO:0000256" key="1">
    <source>
        <dbReference type="SAM" id="Phobius"/>
    </source>
</evidence>
<evidence type="ECO:0000259" key="2">
    <source>
        <dbReference type="Pfam" id="PF10502"/>
    </source>
</evidence>
<feature type="transmembrane region" description="Helical" evidence="1">
    <location>
        <begin position="54"/>
        <end position="71"/>
    </location>
</feature>
<dbReference type="Pfam" id="PF10502">
    <property type="entry name" value="Peptidase_S26"/>
    <property type="match status" value="1"/>
</dbReference>
<dbReference type="GO" id="GO:0006465">
    <property type="term" value="P:signal peptide processing"/>
    <property type="evidence" value="ECO:0007669"/>
    <property type="project" value="InterPro"/>
</dbReference>
<dbReference type="Proteomes" id="UP000029643">
    <property type="component" value="Unassembled WGS sequence"/>
</dbReference>
<dbReference type="GO" id="GO:0009003">
    <property type="term" value="F:signal peptidase activity"/>
    <property type="evidence" value="ECO:0007669"/>
    <property type="project" value="UniProtKB-EC"/>
</dbReference>
<keyword evidence="3" id="KW-0378">Hydrolase</keyword>
<feature type="domain" description="Peptidase S26" evidence="2">
    <location>
        <begin position="1"/>
        <end position="32"/>
    </location>
</feature>
<keyword evidence="1" id="KW-1133">Transmembrane helix</keyword>
<reference evidence="3 4" key="1">
    <citation type="journal article" date="2014" name="Genome Announc.">
        <title>Draft Genome Sequences of Marine Flavobacterium Algibacter lectus Strains SS8 and NR4.</title>
        <authorList>
            <person name="Takatani N."/>
            <person name="Nakanishi M."/>
            <person name="Meirelles P."/>
            <person name="Mino S."/>
            <person name="Suda W."/>
            <person name="Oshima K."/>
            <person name="Hattori M."/>
            <person name="Ohkuma M."/>
            <person name="Hosokawa M."/>
            <person name="Miyashita K."/>
            <person name="Thompson F.L."/>
            <person name="Niwa A."/>
            <person name="Sawabe T."/>
            <person name="Sawabe T."/>
        </authorList>
    </citation>
    <scope>NUCLEOTIDE SEQUENCE [LARGE SCALE GENOMIC DNA]</scope>
    <source>
        <strain evidence="4">JCM19274</strain>
    </source>
</reference>
<dbReference type="GO" id="GO:0004252">
    <property type="term" value="F:serine-type endopeptidase activity"/>
    <property type="evidence" value="ECO:0007669"/>
    <property type="project" value="InterPro"/>
</dbReference>
<dbReference type="CDD" id="cd06530">
    <property type="entry name" value="S26_SPase_I"/>
    <property type="match status" value="1"/>
</dbReference>
<comment type="caution">
    <text evidence="3">The sequence shown here is derived from an EMBL/GenBank/DDBJ whole genome shotgun (WGS) entry which is preliminary data.</text>
</comment>
<sequence>MMGDNRHNSIDARAWGFVPFDHVVGKPVFIWMSWDGSSPRWERFFTTVSGSGKATSFLIPFLILLAGYFGFKKWKERKAANS</sequence>
<gene>
    <name evidence="3" type="ORF">JCM19274_1634</name>
</gene>
<evidence type="ECO:0000313" key="4">
    <source>
        <dbReference type="Proteomes" id="UP000029643"/>
    </source>
</evidence>